<keyword evidence="8" id="KW-1185">Reference proteome</keyword>
<evidence type="ECO:0000313" key="7">
    <source>
        <dbReference type="EMBL" id="KFM82850.1"/>
    </source>
</evidence>
<dbReference type="STRING" id="407821.A0A087UZR1"/>
<dbReference type="MEROPS" id="C14.040"/>
<dbReference type="Gene3D" id="3.30.70.1470">
    <property type="entry name" value="Caspase-like"/>
    <property type="match status" value="1"/>
</dbReference>
<evidence type="ECO:0000256" key="2">
    <source>
        <dbReference type="ARBA" id="ARBA00022703"/>
    </source>
</evidence>
<evidence type="ECO:0000313" key="8">
    <source>
        <dbReference type="Proteomes" id="UP000054359"/>
    </source>
</evidence>
<evidence type="ECO:0000259" key="6">
    <source>
        <dbReference type="PROSITE" id="PS50208"/>
    </source>
</evidence>
<dbReference type="OMA" id="RYNICNE"/>
<comment type="similarity">
    <text evidence="1 3">Belongs to the peptidase C14A family.</text>
</comment>
<reference evidence="7 8" key="1">
    <citation type="submission" date="2013-11" db="EMBL/GenBank/DDBJ databases">
        <title>Genome sequencing of Stegodyphus mimosarum.</title>
        <authorList>
            <person name="Bechsgaard J."/>
        </authorList>
    </citation>
    <scope>NUCLEOTIDE SEQUENCE [LARGE SCALE GENOMIC DNA]</scope>
</reference>
<name>A0A087UZR1_STEMI</name>
<dbReference type="GO" id="GO:0051604">
    <property type="term" value="P:protein maturation"/>
    <property type="evidence" value="ECO:0007669"/>
    <property type="project" value="UniProtKB-ARBA"/>
</dbReference>
<proteinExistence type="inferred from homology"/>
<organism evidence="7 8">
    <name type="scientific">Stegodyphus mimosarum</name>
    <name type="common">African social velvet spider</name>
    <dbReference type="NCBI Taxonomy" id="407821"/>
    <lineage>
        <taxon>Eukaryota</taxon>
        <taxon>Metazoa</taxon>
        <taxon>Ecdysozoa</taxon>
        <taxon>Arthropoda</taxon>
        <taxon>Chelicerata</taxon>
        <taxon>Arachnida</taxon>
        <taxon>Araneae</taxon>
        <taxon>Araneomorphae</taxon>
        <taxon>Entelegynae</taxon>
        <taxon>Eresoidea</taxon>
        <taxon>Eresidae</taxon>
        <taxon>Stegodyphus</taxon>
    </lineage>
</organism>
<dbReference type="PANTHER" id="PTHR48169:SF7">
    <property type="entry name" value="CASPASE 10"/>
    <property type="match status" value="1"/>
</dbReference>
<feature type="domain" description="Caspase family p10" evidence="5">
    <location>
        <begin position="138"/>
        <end position="223"/>
    </location>
</feature>
<dbReference type="EMBL" id="KK122506">
    <property type="protein sequence ID" value="KFM82850.1"/>
    <property type="molecule type" value="Genomic_DNA"/>
</dbReference>
<dbReference type="PANTHER" id="PTHR48169">
    <property type="entry name" value="DED DOMAIN-CONTAINING PROTEIN"/>
    <property type="match status" value="1"/>
</dbReference>
<dbReference type="Gene3D" id="3.40.50.1460">
    <property type="match status" value="2"/>
</dbReference>
<dbReference type="GO" id="GO:0006915">
    <property type="term" value="P:apoptotic process"/>
    <property type="evidence" value="ECO:0007669"/>
    <property type="project" value="UniProtKB-KW"/>
</dbReference>
<feature type="compositionally biased region" description="Basic and acidic residues" evidence="4">
    <location>
        <begin position="228"/>
        <end position="248"/>
    </location>
</feature>
<dbReference type="InterPro" id="IPR002138">
    <property type="entry name" value="Pept_C14_p10"/>
</dbReference>
<dbReference type="AlphaFoldDB" id="A0A087UZR1"/>
<dbReference type="SMART" id="SM00115">
    <property type="entry name" value="CASc"/>
    <property type="match status" value="1"/>
</dbReference>
<dbReference type="PROSITE" id="PS50208">
    <property type="entry name" value="CASPASE_P20"/>
    <property type="match status" value="2"/>
</dbReference>
<dbReference type="Pfam" id="PF00656">
    <property type="entry name" value="Peptidase_C14"/>
    <property type="match status" value="2"/>
</dbReference>
<evidence type="ECO:0000256" key="3">
    <source>
        <dbReference type="RuleBase" id="RU003971"/>
    </source>
</evidence>
<feature type="domain" description="Caspase family p20" evidence="6">
    <location>
        <begin position="1"/>
        <end position="119"/>
    </location>
</feature>
<dbReference type="OrthoDB" id="6436487at2759"/>
<dbReference type="InterPro" id="IPR015917">
    <property type="entry name" value="Pept_C14A"/>
</dbReference>
<dbReference type="GO" id="GO:0043067">
    <property type="term" value="P:regulation of programmed cell death"/>
    <property type="evidence" value="ECO:0007669"/>
    <property type="project" value="UniProtKB-ARBA"/>
</dbReference>
<dbReference type="SUPFAM" id="SSF52129">
    <property type="entry name" value="Caspase-like"/>
    <property type="match status" value="2"/>
</dbReference>
<feature type="non-terminal residue" evidence="7">
    <location>
        <position position="498"/>
    </location>
</feature>
<sequence>MAGECLIFDYNKFKKGNCRKGSDHDAKRLEQDFSALGFDVTIHPNKTTCETKNILKDASQLERLSNNVFICCILSHGDPGRIQTYDGILYVNDFLKPFKSTSSEGVPKIFIIQACQGKEGEQHVAMIASDSSSEDHCRLTMGVDFLVATSTYPGTWSHRKGTGSYFIQGLCKCLEEHSKERNFLDVLIAVSRLMAYNFQERKTCKKQMPCILSTLTRDISFTKSILPYERRGDNSPDKMEGTGEKSPGKIEGTSEDSPDKIEPVRYNICNENDVKDLPRLNCPIDSPYYPINSEVEFLLFHYQNQTLYFAAAEIYNHFKEFEFRGSDLKMWEFEDGITKYSESKDRNPECFICCVATYYKNQVLYSENQGFLKELIWETFTGNQCSFLAGKPKIFLFVTCEPPDDLKPPPVIASDAAYVCTIPEHADCIEVHLAVKDMEHLTTAVHIFCDGLKEYRQELDLLNILTKINYELFNNEQFKDLNVEDKPLITIFSTLTRS</sequence>
<evidence type="ECO:0000259" key="5">
    <source>
        <dbReference type="PROSITE" id="PS50207"/>
    </source>
</evidence>
<evidence type="ECO:0000256" key="4">
    <source>
        <dbReference type="SAM" id="MobiDB-lite"/>
    </source>
</evidence>
<evidence type="ECO:0000256" key="1">
    <source>
        <dbReference type="ARBA" id="ARBA00010134"/>
    </source>
</evidence>
<dbReference type="GO" id="GO:0005737">
    <property type="term" value="C:cytoplasm"/>
    <property type="evidence" value="ECO:0007669"/>
    <property type="project" value="UniProtKB-ARBA"/>
</dbReference>
<dbReference type="GO" id="GO:0004197">
    <property type="term" value="F:cysteine-type endopeptidase activity"/>
    <property type="evidence" value="ECO:0007669"/>
    <property type="project" value="InterPro"/>
</dbReference>
<dbReference type="PRINTS" id="PR00376">
    <property type="entry name" value="IL1BCENZYME"/>
</dbReference>
<keyword evidence="2" id="KW-0053">Apoptosis</keyword>
<protein>
    <submittedName>
        <fullName evidence="7">Caspase-7</fullName>
    </submittedName>
</protein>
<accession>A0A087UZR1</accession>
<feature type="region of interest" description="Disordered" evidence="4">
    <location>
        <begin position="228"/>
        <end position="257"/>
    </location>
</feature>
<dbReference type="InterPro" id="IPR029030">
    <property type="entry name" value="Caspase-like_dom_sf"/>
</dbReference>
<feature type="domain" description="Caspase family p20" evidence="6">
    <location>
        <begin position="326"/>
        <end position="404"/>
    </location>
</feature>
<dbReference type="InterPro" id="IPR011600">
    <property type="entry name" value="Pept_C14_caspase"/>
</dbReference>
<dbReference type="InterPro" id="IPR001309">
    <property type="entry name" value="Pept_C14_p20"/>
</dbReference>
<dbReference type="GO" id="GO:0006508">
    <property type="term" value="P:proteolysis"/>
    <property type="evidence" value="ECO:0007669"/>
    <property type="project" value="InterPro"/>
</dbReference>
<dbReference type="Proteomes" id="UP000054359">
    <property type="component" value="Unassembled WGS sequence"/>
</dbReference>
<gene>
    <name evidence="7" type="ORF">X975_12889</name>
</gene>
<dbReference type="PROSITE" id="PS50207">
    <property type="entry name" value="CASPASE_P10"/>
    <property type="match status" value="1"/>
</dbReference>